<dbReference type="EMBL" id="JABANM010012591">
    <property type="protein sequence ID" value="KAF4735723.1"/>
    <property type="molecule type" value="Genomic_DNA"/>
</dbReference>
<dbReference type="Gene3D" id="3.30.465.10">
    <property type="match status" value="1"/>
</dbReference>
<evidence type="ECO:0000313" key="1">
    <source>
        <dbReference type="EMBL" id="KAF4735723.1"/>
    </source>
</evidence>
<accession>A0A7J6SSE7</accession>
<dbReference type="AlphaFoldDB" id="A0A7J6SSE7"/>
<sequence length="193" mass="22193">GGASMDEIQNAMTKCRGIEKEIILQWLSQQFYYPPVLSRDNLTTMVSRVVGKTCAMKGCFQYVLPYSYNMLREPTDCCTSPGEKCTSFDHRKQGFSIEHGIFLFPGEDPSKIGYPWLANMSDAVKPFSTGTKYQNYLESTMTRKEWIPRYFPHNGTYQRLQAVKCKYNAIDMFDFKRISNFTIALEDCVAENS</sequence>
<feature type="non-terminal residue" evidence="1">
    <location>
        <position position="1"/>
    </location>
</feature>
<reference evidence="1 2" key="1">
    <citation type="submission" date="2020-04" db="EMBL/GenBank/DDBJ databases">
        <title>Perkinsus olseni comparative genomics.</title>
        <authorList>
            <person name="Bogema D.R."/>
        </authorList>
    </citation>
    <scope>NUCLEOTIDE SEQUENCE [LARGE SCALE GENOMIC DNA]</scope>
    <source>
        <strain evidence="1">ATCC PRA-205</strain>
    </source>
</reference>
<protein>
    <submittedName>
        <fullName evidence="1">Uncharacterized protein</fullName>
    </submittedName>
</protein>
<dbReference type="Gene3D" id="3.40.462.20">
    <property type="match status" value="1"/>
</dbReference>
<evidence type="ECO:0000313" key="2">
    <source>
        <dbReference type="Proteomes" id="UP000574390"/>
    </source>
</evidence>
<organism evidence="1 2">
    <name type="scientific">Perkinsus olseni</name>
    <name type="common">Perkinsus atlanticus</name>
    <dbReference type="NCBI Taxonomy" id="32597"/>
    <lineage>
        <taxon>Eukaryota</taxon>
        <taxon>Sar</taxon>
        <taxon>Alveolata</taxon>
        <taxon>Perkinsozoa</taxon>
        <taxon>Perkinsea</taxon>
        <taxon>Perkinsida</taxon>
        <taxon>Perkinsidae</taxon>
        <taxon>Perkinsus</taxon>
    </lineage>
</organism>
<proteinExistence type="predicted"/>
<dbReference type="Proteomes" id="UP000574390">
    <property type="component" value="Unassembled WGS sequence"/>
</dbReference>
<gene>
    <name evidence="1" type="ORF">FOZ62_003358</name>
</gene>
<comment type="caution">
    <text evidence="1">The sequence shown here is derived from an EMBL/GenBank/DDBJ whole genome shotgun (WGS) entry which is preliminary data.</text>
</comment>
<dbReference type="InterPro" id="IPR016169">
    <property type="entry name" value="FAD-bd_PCMH_sub2"/>
</dbReference>
<name>A0A7J6SSE7_PEROL</name>